<evidence type="ECO:0000313" key="5">
    <source>
        <dbReference type="EMBL" id="RBR26126.1"/>
    </source>
</evidence>
<proteinExistence type="inferred from homology"/>
<keyword evidence="3" id="KW-0274">FAD</keyword>
<dbReference type="RefSeq" id="XP_031020717.1">
    <property type="nucleotide sequence ID" value="XM_031155305.1"/>
</dbReference>
<dbReference type="SUPFAM" id="SSF51905">
    <property type="entry name" value="FAD/NAD(P)-binding domain"/>
    <property type="match status" value="2"/>
</dbReference>
<comment type="similarity">
    <text evidence="1">Belongs to the FMO family.</text>
</comment>
<dbReference type="InterPro" id="IPR050346">
    <property type="entry name" value="FMO-like"/>
</dbReference>
<dbReference type="EMBL" id="QKXC01000030">
    <property type="protein sequence ID" value="RBR26126.1"/>
    <property type="molecule type" value="Genomic_DNA"/>
</dbReference>
<dbReference type="GeneID" id="41990601"/>
<keyword evidence="4" id="KW-0560">Oxidoreductase</keyword>
<evidence type="ECO:0000313" key="6">
    <source>
        <dbReference type="Proteomes" id="UP000253153"/>
    </source>
</evidence>
<gene>
    <name evidence="5" type="ORF">FIESC28_01154</name>
</gene>
<dbReference type="Proteomes" id="UP000253153">
    <property type="component" value="Unassembled WGS sequence"/>
</dbReference>
<dbReference type="GO" id="GO:0050660">
    <property type="term" value="F:flavin adenine dinucleotide binding"/>
    <property type="evidence" value="ECO:0007669"/>
    <property type="project" value="InterPro"/>
</dbReference>
<dbReference type="OrthoDB" id="66881at2759"/>
<organism evidence="5 6">
    <name type="scientific">Fusarium coffeatum</name>
    <dbReference type="NCBI Taxonomy" id="231269"/>
    <lineage>
        <taxon>Eukaryota</taxon>
        <taxon>Fungi</taxon>
        <taxon>Dikarya</taxon>
        <taxon>Ascomycota</taxon>
        <taxon>Pezizomycotina</taxon>
        <taxon>Sordariomycetes</taxon>
        <taxon>Hypocreomycetidae</taxon>
        <taxon>Hypocreales</taxon>
        <taxon>Nectriaceae</taxon>
        <taxon>Fusarium</taxon>
        <taxon>Fusarium incarnatum-equiseti species complex</taxon>
    </lineage>
</organism>
<sequence>MRKSKIKSVAIVGAGAAVCLIGAITAAALKAESYFERIRVFERRETPGGTWIYDPDPKVATTHPGALPTEIDKPLVIPDDLPTTAAPNQQERYEHTPIYQNLTTNVPQIAMSFSDLPFSYGPFVPHYVPRQYIESYFSVHKTDGYLSLNTTVEDISQLPSTSRNDLHSWRLTLRKYEPLRQIDIWWQEDFDAVVLANGHHAVPWVPQVQGLEAYMEKFPGRVMHSKFYRSPWLYTNKKVLVVGNSASGHDIAVDLLQAVQLPLYQSRRSRGRLDGDEPPAGVEWKKVIKEYRLDGTIVFEDDSELTDVDHVLYCTGYLPSYPFWNSDANGRLLYDYKKKKLVNSYWHTFFQDIPNLAVVGMPRVLTFRSFEYQAIAIARLFSGRNAIRLPSRDEQEKWESNRESRCIQEGRKFHEIEWENGETFRWLDGFFQIAGLGTLHGDGRVPPVLGKDLIWAIEHVRKYPIPGKDKSHEKGGKLESEESEWTLVQTSKRDPLFFI</sequence>
<keyword evidence="2" id="KW-0285">Flavoprotein</keyword>
<dbReference type="Gene3D" id="3.50.50.60">
    <property type="entry name" value="FAD/NAD(P)-binding domain"/>
    <property type="match status" value="2"/>
</dbReference>
<evidence type="ECO:0008006" key="7">
    <source>
        <dbReference type="Google" id="ProtNLM"/>
    </source>
</evidence>
<name>A0A366SBT5_9HYPO</name>
<accession>A0A366SBT5</accession>
<evidence type="ECO:0000256" key="3">
    <source>
        <dbReference type="ARBA" id="ARBA00022827"/>
    </source>
</evidence>
<reference evidence="5 6" key="1">
    <citation type="submission" date="2018-06" db="EMBL/GenBank/DDBJ databases">
        <title>Fusarium incarnatum-equiseti species complex species 28.</title>
        <authorList>
            <person name="Gardiner D.M."/>
        </authorList>
    </citation>
    <scope>NUCLEOTIDE SEQUENCE [LARGE SCALE GENOMIC DNA]</scope>
    <source>
        <strain evidence="5 6">FIESC_28</strain>
    </source>
</reference>
<evidence type="ECO:0000256" key="2">
    <source>
        <dbReference type="ARBA" id="ARBA00022630"/>
    </source>
</evidence>
<protein>
    <recommendedName>
        <fullName evidence="7">Thiol-specific monooxygenase</fullName>
    </recommendedName>
</protein>
<evidence type="ECO:0000256" key="4">
    <source>
        <dbReference type="ARBA" id="ARBA00023002"/>
    </source>
</evidence>
<dbReference type="AlphaFoldDB" id="A0A366SBT5"/>
<dbReference type="Pfam" id="PF00743">
    <property type="entry name" value="FMO-like"/>
    <property type="match status" value="1"/>
</dbReference>
<keyword evidence="6" id="KW-1185">Reference proteome</keyword>
<dbReference type="GO" id="GO:0050661">
    <property type="term" value="F:NADP binding"/>
    <property type="evidence" value="ECO:0007669"/>
    <property type="project" value="InterPro"/>
</dbReference>
<dbReference type="InterPro" id="IPR036188">
    <property type="entry name" value="FAD/NAD-bd_sf"/>
</dbReference>
<dbReference type="InterPro" id="IPR020946">
    <property type="entry name" value="Flavin_mOase-like"/>
</dbReference>
<dbReference type="PANTHER" id="PTHR23023">
    <property type="entry name" value="DIMETHYLANILINE MONOOXYGENASE"/>
    <property type="match status" value="1"/>
</dbReference>
<dbReference type="GO" id="GO:0004499">
    <property type="term" value="F:N,N-dimethylaniline monooxygenase activity"/>
    <property type="evidence" value="ECO:0007669"/>
    <property type="project" value="InterPro"/>
</dbReference>
<evidence type="ECO:0000256" key="1">
    <source>
        <dbReference type="ARBA" id="ARBA00009183"/>
    </source>
</evidence>
<comment type="caution">
    <text evidence="5">The sequence shown here is derived from an EMBL/GenBank/DDBJ whole genome shotgun (WGS) entry which is preliminary data.</text>
</comment>